<dbReference type="AlphaFoldDB" id="A0AAJ7C7S4"/>
<evidence type="ECO:0000256" key="3">
    <source>
        <dbReference type="ARBA" id="ARBA00016323"/>
    </source>
</evidence>
<evidence type="ECO:0000256" key="4">
    <source>
        <dbReference type="ARBA" id="ARBA00022448"/>
    </source>
</evidence>
<comment type="subunit">
    <text evidence="10">Component of the ubiquinol-cytochrome c oxidoreductase (cytochrome b-c1 complex, complex III, CIII), a multisubunit enzyme composed of 3 respiratory subunits cytochrome b, cytochrome c1 and Rieske protein, 2 core protein subunits, and additional low-molecular weight protein subunits. The complex exists as an obligatory dimer and forms supercomplexes (SCs) in the inner mitochondrial membrane with cytochrome c oxidase (complex IV, CIV).</text>
</comment>
<dbReference type="GeneID" id="107271946"/>
<evidence type="ECO:0000313" key="12">
    <source>
        <dbReference type="Proteomes" id="UP000694920"/>
    </source>
</evidence>
<gene>
    <name evidence="13" type="primary">LOC107271946</name>
</gene>
<accession>A0AAJ7C7S4</accession>
<evidence type="ECO:0000313" key="13">
    <source>
        <dbReference type="RefSeq" id="XP_015604047.1"/>
    </source>
</evidence>
<dbReference type="PANTHER" id="PTHR12022">
    <property type="entry name" value="UBIQUINOL-CYTOCHROME C REDUCTASE COMPLEX 14 KD PROTEIN"/>
    <property type="match status" value="1"/>
</dbReference>
<reference evidence="13" key="1">
    <citation type="submission" date="2025-08" db="UniProtKB">
        <authorList>
            <consortium name="RefSeq"/>
        </authorList>
    </citation>
    <scope>IDENTIFICATION</scope>
</reference>
<dbReference type="GO" id="GO:0045275">
    <property type="term" value="C:respiratory chain complex III"/>
    <property type="evidence" value="ECO:0007669"/>
    <property type="project" value="InterPro"/>
</dbReference>
<evidence type="ECO:0000256" key="6">
    <source>
        <dbReference type="ARBA" id="ARBA00022792"/>
    </source>
</evidence>
<evidence type="ECO:0000256" key="10">
    <source>
        <dbReference type="ARBA" id="ARBA00038521"/>
    </source>
</evidence>
<evidence type="ECO:0000256" key="11">
    <source>
        <dbReference type="PIRNR" id="PIRNR000022"/>
    </source>
</evidence>
<evidence type="ECO:0000256" key="1">
    <source>
        <dbReference type="ARBA" id="ARBA00004443"/>
    </source>
</evidence>
<dbReference type="InterPro" id="IPR036544">
    <property type="entry name" value="QCR7_sf"/>
</dbReference>
<dbReference type="PIRSF" id="PIRSF000022">
    <property type="entry name" value="Bc1_14K"/>
    <property type="match status" value="1"/>
</dbReference>
<comment type="function">
    <text evidence="11">Component of the ubiquinol-cytochrome c oxidoreductase, a multisubunit transmembrane complex that is part of the mitochondrial electron transport chain which drives oxidative phosphorylation.</text>
</comment>
<evidence type="ECO:0000256" key="5">
    <source>
        <dbReference type="ARBA" id="ARBA00022660"/>
    </source>
</evidence>
<sequence>MSLIRGGRYLINKFKWNSRNMANAEATRHEKSFLETLRRIAFNTSGYNRYGLYSDDVINENMPMVKTALSRLPADIRDARSYRIIRAMHLDTFKIFLPEEKWITYEQDRAYRYLRPYLEEAIAEKEEMHNFGCVNYEQE</sequence>
<dbReference type="RefSeq" id="XP_015604047.1">
    <property type="nucleotide sequence ID" value="XM_015748561.2"/>
</dbReference>
<dbReference type="GO" id="GO:0005743">
    <property type="term" value="C:mitochondrial inner membrane"/>
    <property type="evidence" value="ECO:0007669"/>
    <property type="project" value="UniProtKB-SubCell"/>
</dbReference>
<keyword evidence="8 11" id="KW-0496">Mitochondrion</keyword>
<dbReference type="KEGG" id="ccin:107271946"/>
<dbReference type="Gene3D" id="1.10.1090.10">
    <property type="entry name" value="Cytochrome b-c1 complex subunit 7"/>
    <property type="match status" value="1"/>
</dbReference>
<evidence type="ECO:0000256" key="9">
    <source>
        <dbReference type="ARBA" id="ARBA00023136"/>
    </source>
</evidence>
<comment type="subcellular location">
    <subcellularLocation>
        <location evidence="1">Mitochondrion inner membrane</location>
        <topology evidence="1">Peripheral membrane protein</topology>
        <orientation evidence="1">Matrix side</orientation>
    </subcellularLocation>
</comment>
<proteinExistence type="inferred from homology"/>
<name>A0AAJ7C7S4_CEPCN</name>
<dbReference type="GO" id="GO:0006122">
    <property type="term" value="P:mitochondrial electron transport, ubiquinol to cytochrome c"/>
    <property type="evidence" value="ECO:0007669"/>
    <property type="project" value="InterPro"/>
</dbReference>
<comment type="similarity">
    <text evidence="2 11">Belongs to the UQCRB/QCR7 family.</text>
</comment>
<keyword evidence="12" id="KW-1185">Reference proteome</keyword>
<evidence type="ECO:0000256" key="8">
    <source>
        <dbReference type="ARBA" id="ARBA00023128"/>
    </source>
</evidence>
<keyword evidence="9 11" id="KW-0472">Membrane</keyword>
<keyword evidence="5 11" id="KW-0679">Respiratory chain</keyword>
<dbReference type="SUPFAM" id="SSF81524">
    <property type="entry name" value="14 kDa protein of cytochrome bc1 complex (Ubiquinol-cytochrome c reductase)"/>
    <property type="match status" value="1"/>
</dbReference>
<dbReference type="PANTHER" id="PTHR12022:SF0">
    <property type="entry name" value="CYTOCHROME B-C1 COMPLEX SUBUNIT 7"/>
    <property type="match status" value="1"/>
</dbReference>
<organism evidence="12 13">
    <name type="scientific">Cephus cinctus</name>
    <name type="common">Wheat stem sawfly</name>
    <dbReference type="NCBI Taxonomy" id="211228"/>
    <lineage>
        <taxon>Eukaryota</taxon>
        <taxon>Metazoa</taxon>
        <taxon>Ecdysozoa</taxon>
        <taxon>Arthropoda</taxon>
        <taxon>Hexapoda</taxon>
        <taxon>Insecta</taxon>
        <taxon>Pterygota</taxon>
        <taxon>Neoptera</taxon>
        <taxon>Endopterygota</taxon>
        <taxon>Hymenoptera</taxon>
        <taxon>Cephoidea</taxon>
        <taxon>Cephidae</taxon>
        <taxon>Cephus</taxon>
    </lineage>
</organism>
<keyword evidence="6 11" id="KW-0999">Mitochondrion inner membrane</keyword>
<dbReference type="InterPro" id="IPR003197">
    <property type="entry name" value="QCR7"/>
</dbReference>
<evidence type="ECO:0000256" key="7">
    <source>
        <dbReference type="ARBA" id="ARBA00022982"/>
    </source>
</evidence>
<dbReference type="Pfam" id="PF02271">
    <property type="entry name" value="UCR_14kD"/>
    <property type="match status" value="1"/>
</dbReference>
<keyword evidence="4 11" id="KW-0813">Transport</keyword>
<keyword evidence="7 11" id="KW-0249">Electron transport</keyword>
<protein>
    <recommendedName>
        <fullName evidence="3 11">Cytochrome b-c1 complex subunit 7</fullName>
    </recommendedName>
</protein>
<evidence type="ECO:0000256" key="2">
    <source>
        <dbReference type="ARBA" id="ARBA00008554"/>
    </source>
</evidence>
<dbReference type="Proteomes" id="UP000694920">
    <property type="component" value="Unplaced"/>
</dbReference>